<dbReference type="SMART" id="SM00046">
    <property type="entry name" value="DAGKc"/>
    <property type="match status" value="1"/>
</dbReference>
<dbReference type="AlphaFoldDB" id="A0A7W8Y964"/>
<keyword evidence="6" id="KW-0067">ATP-binding</keyword>
<evidence type="ECO:0000256" key="2">
    <source>
        <dbReference type="ARBA" id="ARBA00005983"/>
    </source>
</evidence>
<keyword evidence="3 10" id="KW-0808">Transferase</keyword>
<evidence type="ECO:0000313" key="11">
    <source>
        <dbReference type="Proteomes" id="UP000523863"/>
    </source>
</evidence>
<evidence type="ECO:0000259" key="9">
    <source>
        <dbReference type="PROSITE" id="PS50146"/>
    </source>
</evidence>
<comment type="caution">
    <text evidence="10">The sequence shown here is derived from an EMBL/GenBank/DDBJ whole genome shotgun (WGS) entry which is preliminary data.</text>
</comment>
<evidence type="ECO:0000256" key="1">
    <source>
        <dbReference type="ARBA" id="ARBA00001946"/>
    </source>
</evidence>
<dbReference type="RefSeq" id="WP_183640173.1">
    <property type="nucleotide sequence ID" value="NZ_JACHBL010000001.1"/>
</dbReference>
<dbReference type="Gene3D" id="2.60.200.40">
    <property type="match status" value="1"/>
</dbReference>
<name>A0A7W8Y964_9MICC</name>
<dbReference type="InterPro" id="IPR045540">
    <property type="entry name" value="YegS/DAGK_C"/>
</dbReference>
<evidence type="ECO:0000256" key="4">
    <source>
        <dbReference type="ARBA" id="ARBA00022741"/>
    </source>
</evidence>
<reference evidence="10 11" key="1">
    <citation type="submission" date="2020-08" db="EMBL/GenBank/DDBJ databases">
        <title>Sequencing the genomes of 1000 actinobacteria strains.</title>
        <authorList>
            <person name="Klenk H.-P."/>
        </authorList>
    </citation>
    <scope>NUCLEOTIDE SEQUENCE [LARGE SCALE GENOMIC DNA]</scope>
    <source>
        <strain evidence="10 11">DSM 23694</strain>
    </source>
</reference>
<evidence type="ECO:0000256" key="6">
    <source>
        <dbReference type="ARBA" id="ARBA00022840"/>
    </source>
</evidence>
<keyword evidence="8" id="KW-1208">Phospholipid metabolism</keyword>
<feature type="domain" description="DAGKc" evidence="9">
    <location>
        <begin position="62"/>
        <end position="151"/>
    </location>
</feature>
<keyword evidence="7" id="KW-0594">Phospholipid biosynthesis</keyword>
<evidence type="ECO:0000256" key="5">
    <source>
        <dbReference type="ARBA" id="ARBA00022777"/>
    </source>
</evidence>
<accession>A0A7W8Y964</accession>
<evidence type="ECO:0000256" key="3">
    <source>
        <dbReference type="ARBA" id="ARBA00022679"/>
    </source>
</evidence>
<keyword evidence="4" id="KW-0547">Nucleotide-binding</keyword>
<dbReference type="EMBL" id="JACHBL010000001">
    <property type="protein sequence ID" value="MBB5597234.1"/>
    <property type="molecule type" value="Genomic_DNA"/>
</dbReference>
<dbReference type="InterPro" id="IPR017438">
    <property type="entry name" value="ATP-NAD_kinase_N"/>
</dbReference>
<sequence>MNSPSTPPQTRPHVIVTGNRPHFVNSFVEHLSGELPDHDVVCLMAGSAAEVERALLVAVPKEHNISALVVIGGDGMVHIGANVLAGGAVPLNIPLAIVPAGSGNDFVRSAGTHAPKRERLQMGAMAARIAASIRESRVRHVDAIRVTGDWGSRIVMGIASVGVDAVINRHANSLRFPPGQSKYLAALAREWRSLKPHAYRFDVTDANGSVRSGRTTAWLASVANSQYLGGGMKIVPDAALDDGLLDFCIIRPLSWLEFARLFPLIFSGKHACHGAVTIERVTKVVLETADITAYGDGEELGPTPVRVEVLPGAVSLLY</sequence>
<dbReference type="Pfam" id="PF19279">
    <property type="entry name" value="YegS_C"/>
    <property type="match status" value="1"/>
</dbReference>
<comment type="cofactor">
    <cofactor evidence="1">
        <name>Mg(2+)</name>
        <dbReference type="ChEBI" id="CHEBI:18420"/>
    </cofactor>
</comment>
<dbReference type="InterPro" id="IPR016064">
    <property type="entry name" value="NAD/diacylglycerol_kinase_sf"/>
</dbReference>
<evidence type="ECO:0000256" key="8">
    <source>
        <dbReference type="ARBA" id="ARBA00023264"/>
    </source>
</evidence>
<protein>
    <submittedName>
        <fullName evidence="10">Diacylglycerol kinase (ATP)</fullName>
        <ecNumber evidence="10">2.7.1.107</ecNumber>
    </submittedName>
</protein>
<keyword evidence="11" id="KW-1185">Reference proteome</keyword>
<evidence type="ECO:0000313" key="10">
    <source>
        <dbReference type="EMBL" id="MBB5597234.1"/>
    </source>
</evidence>
<proteinExistence type="inferred from homology"/>
<keyword evidence="7" id="KW-0444">Lipid biosynthesis</keyword>
<keyword evidence="5 10" id="KW-0418">Kinase</keyword>
<dbReference type="PANTHER" id="PTHR12358:SF106">
    <property type="entry name" value="LIPID KINASE YEGS"/>
    <property type="match status" value="1"/>
</dbReference>
<evidence type="ECO:0000256" key="7">
    <source>
        <dbReference type="ARBA" id="ARBA00023209"/>
    </source>
</evidence>
<dbReference type="Pfam" id="PF00781">
    <property type="entry name" value="DAGK_cat"/>
    <property type="match status" value="1"/>
</dbReference>
<organism evidence="10 11">
    <name type="scientific">Neomicrococcus lactis</name>
    <dbReference type="NCBI Taxonomy" id="732241"/>
    <lineage>
        <taxon>Bacteria</taxon>
        <taxon>Bacillati</taxon>
        <taxon>Actinomycetota</taxon>
        <taxon>Actinomycetes</taxon>
        <taxon>Micrococcales</taxon>
        <taxon>Micrococcaceae</taxon>
        <taxon>Neomicrococcus</taxon>
    </lineage>
</organism>
<keyword evidence="7" id="KW-0443">Lipid metabolism</keyword>
<dbReference type="EC" id="2.7.1.107" evidence="10"/>
<dbReference type="GO" id="GO:0004143">
    <property type="term" value="F:ATP-dependent diacylglycerol kinase activity"/>
    <property type="evidence" value="ECO:0007669"/>
    <property type="project" value="UniProtKB-EC"/>
</dbReference>
<gene>
    <name evidence="10" type="ORF">BKA12_000314</name>
</gene>
<dbReference type="InterPro" id="IPR050187">
    <property type="entry name" value="Lipid_Phosphate_FormReg"/>
</dbReference>
<dbReference type="InterPro" id="IPR001206">
    <property type="entry name" value="Diacylglycerol_kinase_cat_dom"/>
</dbReference>
<dbReference type="Proteomes" id="UP000523863">
    <property type="component" value="Unassembled WGS sequence"/>
</dbReference>
<dbReference type="GO" id="GO:0005524">
    <property type="term" value="F:ATP binding"/>
    <property type="evidence" value="ECO:0007669"/>
    <property type="project" value="UniProtKB-KW"/>
</dbReference>
<comment type="similarity">
    <text evidence="2">Belongs to the diacylglycerol/lipid kinase family.</text>
</comment>
<dbReference type="PANTHER" id="PTHR12358">
    <property type="entry name" value="SPHINGOSINE KINASE"/>
    <property type="match status" value="1"/>
</dbReference>
<dbReference type="Gene3D" id="3.40.50.10330">
    <property type="entry name" value="Probable inorganic polyphosphate/atp-NAD kinase, domain 1"/>
    <property type="match status" value="1"/>
</dbReference>
<dbReference type="SUPFAM" id="SSF111331">
    <property type="entry name" value="NAD kinase/diacylglycerol kinase-like"/>
    <property type="match status" value="1"/>
</dbReference>
<dbReference type="GO" id="GO:0005886">
    <property type="term" value="C:plasma membrane"/>
    <property type="evidence" value="ECO:0007669"/>
    <property type="project" value="TreeGrafter"/>
</dbReference>
<dbReference type="GO" id="GO:0008654">
    <property type="term" value="P:phospholipid biosynthetic process"/>
    <property type="evidence" value="ECO:0007669"/>
    <property type="project" value="UniProtKB-KW"/>
</dbReference>
<dbReference type="PROSITE" id="PS50146">
    <property type="entry name" value="DAGK"/>
    <property type="match status" value="1"/>
</dbReference>